<evidence type="ECO:0008006" key="8">
    <source>
        <dbReference type="Google" id="ProtNLM"/>
    </source>
</evidence>
<evidence type="ECO:0000256" key="4">
    <source>
        <dbReference type="RuleBase" id="RU003690"/>
    </source>
</evidence>
<comment type="similarity">
    <text evidence="1 4">Belongs to the glycosyl hydrolase 1 family.</text>
</comment>
<keyword evidence="5" id="KW-0812">Transmembrane</keyword>
<dbReference type="EMBL" id="WJXA01000479">
    <property type="protein sequence ID" value="KAF7112514.1"/>
    <property type="molecule type" value="Genomic_DNA"/>
</dbReference>
<keyword evidence="5" id="KW-1133">Transmembrane helix</keyword>
<keyword evidence="2" id="KW-0378">Hydrolase</keyword>
<sequence>MIDSFQKMTGRICDGSNGTTAVDFYHRYKEDVQIMKNMGFNAFRFSISWSRILPSKFNLNFFVKIFYFYFFFIYFLVICNY</sequence>
<proteinExistence type="inferred from homology"/>
<dbReference type="Gene3D" id="3.20.20.80">
    <property type="entry name" value="Glycosidases"/>
    <property type="match status" value="1"/>
</dbReference>
<keyword evidence="7" id="KW-1185">Reference proteome</keyword>
<comment type="caution">
    <text evidence="6">The sequence shown here is derived from an EMBL/GenBank/DDBJ whole genome shotgun (WGS) entry which is preliminary data.</text>
</comment>
<evidence type="ECO:0000256" key="3">
    <source>
        <dbReference type="ARBA" id="ARBA00023295"/>
    </source>
</evidence>
<organism evidence="6 7">
    <name type="scientific">Rhododendron simsii</name>
    <name type="common">Sims's rhododendron</name>
    <dbReference type="NCBI Taxonomy" id="118357"/>
    <lineage>
        <taxon>Eukaryota</taxon>
        <taxon>Viridiplantae</taxon>
        <taxon>Streptophyta</taxon>
        <taxon>Embryophyta</taxon>
        <taxon>Tracheophyta</taxon>
        <taxon>Spermatophyta</taxon>
        <taxon>Magnoliopsida</taxon>
        <taxon>eudicotyledons</taxon>
        <taxon>Gunneridae</taxon>
        <taxon>Pentapetalae</taxon>
        <taxon>asterids</taxon>
        <taxon>Ericales</taxon>
        <taxon>Ericaceae</taxon>
        <taxon>Ericoideae</taxon>
        <taxon>Rhodoreae</taxon>
        <taxon>Rhododendron</taxon>
    </lineage>
</organism>
<evidence type="ECO:0000256" key="1">
    <source>
        <dbReference type="ARBA" id="ARBA00010838"/>
    </source>
</evidence>
<feature type="transmembrane region" description="Helical" evidence="5">
    <location>
        <begin position="57"/>
        <end position="78"/>
    </location>
</feature>
<dbReference type="Pfam" id="PF00232">
    <property type="entry name" value="Glyco_hydro_1"/>
    <property type="match status" value="1"/>
</dbReference>
<dbReference type="InterPro" id="IPR001360">
    <property type="entry name" value="Glyco_hydro_1"/>
</dbReference>
<dbReference type="PANTHER" id="PTHR10353">
    <property type="entry name" value="GLYCOSYL HYDROLASE"/>
    <property type="match status" value="1"/>
</dbReference>
<evidence type="ECO:0000313" key="7">
    <source>
        <dbReference type="Proteomes" id="UP000626092"/>
    </source>
</evidence>
<evidence type="ECO:0000256" key="5">
    <source>
        <dbReference type="SAM" id="Phobius"/>
    </source>
</evidence>
<dbReference type="InterPro" id="IPR017853">
    <property type="entry name" value="GH"/>
</dbReference>
<keyword evidence="3" id="KW-0326">Glycosidase</keyword>
<dbReference type="AlphaFoldDB" id="A0A834FVR2"/>
<gene>
    <name evidence="6" type="ORF">RHSIM_RhsimUnG0221600</name>
</gene>
<dbReference type="OrthoDB" id="65569at2759"/>
<dbReference type="GO" id="GO:0005975">
    <property type="term" value="P:carbohydrate metabolic process"/>
    <property type="evidence" value="ECO:0007669"/>
    <property type="project" value="InterPro"/>
</dbReference>
<dbReference type="PANTHER" id="PTHR10353:SF137">
    <property type="entry name" value="MYROSINASE 3-RELATED"/>
    <property type="match status" value="1"/>
</dbReference>
<dbReference type="SUPFAM" id="SSF51445">
    <property type="entry name" value="(Trans)glycosidases"/>
    <property type="match status" value="1"/>
</dbReference>
<dbReference type="GO" id="GO:0008422">
    <property type="term" value="F:beta-glucosidase activity"/>
    <property type="evidence" value="ECO:0007669"/>
    <property type="project" value="TreeGrafter"/>
</dbReference>
<accession>A0A834FVR2</accession>
<reference evidence="6" key="1">
    <citation type="submission" date="2019-11" db="EMBL/GenBank/DDBJ databases">
        <authorList>
            <person name="Liu Y."/>
            <person name="Hou J."/>
            <person name="Li T.-Q."/>
            <person name="Guan C.-H."/>
            <person name="Wu X."/>
            <person name="Wu H.-Z."/>
            <person name="Ling F."/>
            <person name="Zhang R."/>
            <person name="Shi X.-G."/>
            <person name="Ren J.-P."/>
            <person name="Chen E.-F."/>
            <person name="Sun J.-M."/>
        </authorList>
    </citation>
    <scope>NUCLEOTIDE SEQUENCE</scope>
    <source>
        <strain evidence="6">Adult_tree_wgs_1</strain>
        <tissue evidence="6">Leaves</tissue>
    </source>
</reference>
<evidence type="ECO:0000256" key="2">
    <source>
        <dbReference type="ARBA" id="ARBA00022801"/>
    </source>
</evidence>
<protein>
    <recommendedName>
        <fullName evidence="8">Beta-glucosidase</fullName>
    </recommendedName>
</protein>
<evidence type="ECO:0000313" key="6">
    <source>
        <dbReference type="EMBL" id="KAF7112514.1"/>
    </source>
</evidence>
<name>A0A834FVR2_RHOSS</name>
<dbReference type="Proteomes" id="UP000626092">
    <property type="component" value="Unassembled WGS sequence"/>
</dbReference>
<keyword evidence="5" id="KW-0472">Membrane</keyword>